<evidence type="ECO:0000256" key="1">
    <source>
        <dbReference type="SAM" id="Phobius"/>
    </source>
</evidence>
<accession>X1VK56</accession>
<dbReference type="EMBL" id="BARW01035314">
    <property type="protein sequence ID" value="GAJ19417.1"/>
    <property type="molecule type" value="Genomic_DNA"/>
</dbReference>
<keyword evidence="1" id="KW-0472">Membrane</keyword>
<dbReference type="SUPFAM" id="SSF55469">
    <property type="entry name" value="FMN-dependent nitroreductase-like"/>
    <property type="match status" value="1"/>
</dbReference>
<keyword evidence="1" id="KW-1133">Transmembrane helix</keyword>
<dbReference type="InterPro" id="IPR052544">
    <property type="entry name" value="Bacteriocin_Proc_Enz"/>
</dbReference>
<dbReference type="AlphaFoldDB" id="X1VK56"/>
<dbReference type="InterPro" id="IPR000415">
    <property type="entry name" value="Nitroreductase-like"/>
</dbReference>
<dbReference type="InterPro" id="IPR029479">
    <property type="entry name" value="Nitroreductase"/>
</dbReference>
<comment type="caution">
    <text evidence="3">The sequence shown here is derived from an EMBL/GenBank/DDBJ whole genome shotgun (WGS) entry which is preliminary data.</text>
</comment>
<evidence type="ECO:0000313" key="3">
    <source>
        <dbReference type="EMBL" id="GAJ19417.1"/>
    </source>
</evidence>
<dbReference type="CDD" id="cd02142">
    <property type="entry name" value="McbC_SagB-like_oxidoreductase"/>
    <property type="match status" value="1"/>
</dbReference>
<proteinExistence type="predicted"/>
<dbReference type="Gene3D" id="3.40.109.10">
    <property type="entry name" value="NADH Oxidase"/>
    <property type="match status" value="1"/>
</dbReference>
<reference evidence="3" key="1">
    <citation type="journal article" date="2014" name="Front. Microbiol.">
        <title>High frequency of phylogenetically diverse reductive dehalogenase-homologous genes in deep subseafloor sedimentary metagenomes.</title>
        <authorList>
            <person name="Kawai M."/>
            <person name="Futagami T."/>
            <person name="Toyoda A."/>
            <person name="Takaki Y."/>
            <person name="Nishi S."/>
            <person name="Hori S."/>
            <person name="Arai W."/>
            <person name="Tsubouchi T."/>
            <person name="Morono Y."/>
            <person name="Uchiyama I."/>
            <person name="Ito T."/>
            <person name="Fujiyama A."/>
            <person name="Inagaki F."/>
            <person name="Takami H."/>
        </authorList>
    </citation>
    <scope>NUCLEOTIDE SEQUENCE</scope>
    <source>
        <strain evidence="3">Expedition CK06-06</strain>
    </source>
</reference>
<keyword evidence="1" id="KW-0812">Transmembrane</keyword>
<feature type="domain" description="Nitroreductase" evidence="2">
    <location>
        <begin position="61"/>
        <end position="183"/>
    </location>
</feature>
<feature type="non-terminal residue" evidence="3">
    <location>
        <position position="188"/>
    </location>
</feature>
<evidence type="ECO:0000259" key="2">
    <source>
        <dbReference type="Pfam" id="PF00881"/>
    </source>
</evidence>
<dbReference type="InterPro" id="IPR020051">
    <property type="entry name" value="SagB-type_dehydrogenase"/>
</dbReference>
<gene>
    <name evidence="3" type="ORF">S12H4_55109</name>
</gene>
<protein>
    <recommendedName>
        <fullName evidence="2">Nitroreductase domain-containing protein</fullName>
    </recommendedName>
</protein>
<organism evidence="3">
    <name type="scientific">marine sediment metagenome</name>
    <dbReference type="NCBI Taxonomy" id="412755"/>
    <lineage>
        <taxon>unclassified sequences</taxon>
        <taxon>metagenomes</taxon>
        <taxon>ecological metagenomes</taxon>
    </lineage>
</organism>
<sequence>MGVDPMNLRGIIAKIIIALVGSVIITCSIYSWQEIKAIAMSKTIHLPAPVTKGKVSLEEAIKERRSRRSFKDNALNLNQVSQIIWAAQGITEEKGYKRAAPSAGALYPLEIYLVVAKVETLDAGVYHYNPVDHSLDLILSGNYQVALAKACLGQMFIADAPISIVVTAQYERTTSKYGEEDFDMSTSM</sequence>
<dbReference type="PANTHER" id="PTHR43745:SF2">
    <property type="entry name" value="NITROREDUCTASE MJ1384-RELATED"/>
    <property type="match status" value="1"/>
</dbReference>
<dbReference type="GO" id="GO:0016491">
    <property type="term" value="F:oxidoreductase activity"/>
    <property type="evidence" value="ECO:0007669"/>
    <property type="project" value="InterPro"/>
</dbReference>
<feature type="transmembrane region" description="Helical" evidence="1">
    <location>
        <begin position="12"/>
        <end position="32"/>
    </location>
</feature>
<dbReference type="PANTHER" id="PTHR43745">
    <property type="entry name" value="NITROREDUCTASE MJ1384-RELATED"/>
    <property type="match status" value="1"/>
</dbReference>
<dbReference type="NCBIfam" id="TIGR03605">
    <property type="entry name" value="antibiot_sagB"/>
    <property type="match status" value="1"/>
</dbReference>
<dbReference type="Pfam" id="PF00881">
    <property type="entry name" value="Nitroreductase"/>
    <property type="match status" value="1"/>
</dbReference>
<name>X1VK56_9ZZZZ</name>